<protein>
    <submittedName>
        <fullName evidence="2">FBXO33</fullName>
    </submittedName>
</protein>
<dbReference type="SUPFAM" id="SSF81383">
    <property type="entry name" value="F-box domain"/>
    <property type="match status" value="1"/>
</dbReference>
<evidence type="ECO:0000259" key="1">
    <source>
        <dbReference type="PROSITE" id="PS50181"/>
    </source>
</evidence>
<comment type="caution">
    <text evidence="2">The sequence shown here is derived from an EMBL/GenBank/DDBJ whole genome shotgun (WGS) entry which is preliminary data.</text>
</comment>
<organism evidence="2 3">
    <name type="scientific">Mytilus edulis</name>
    <name type="common">Blue mussel</name>
    <dbReference type="NCBI Taxonomy" id="6550"/>
    <lineage>
        <taxon>Eukaryota</taxon>
        <taxon>Metazoa</taxon>
        <taxon>Spiralia</taxon>
        <taxon>Lophotrochozoa</taxon>
        <taxon>Mollusca</taxon>
        <taxon>Bivalvia</taxon>
        <taxon>Autobranchia</taxon>
        <taxon>Pteriomorphia</taxon>
        <taxon>Mytilida</taxon>
        <taxon>Mytiloidea</taxon>
        <taxon>Mytilidae</taxon>
        <taxon>Mytilinae</taxon>
        <taxon>Mytilus</taxon>
    </lineage>
</organism>
<proteinExistence type="predicted"/>
<dbReference type="Pfam" id="PF12937">
    <property type="entry name" value="F-box-like"/>
    <property type="match status" value="1"/>
</dbReference>
<evidence type="ECO:0000313" key="3">
    <source>
        <dbReference type="Proteomes" id="UP000683360"/>
    </source>
</evidence>
<dbReference type="EMBL" id="CAJPWZ010000286">
    <property type="protein sequence ID" value="CAG2189183.1"/>
    <property type="molecule type" value="Genomic_DNA"/>
</dbReference>
<dbReference type="OrthoDB" id="8757000at2759"/>
<dbReference type="Gene3D" id="3.80.10.10">
    <property type="entry name" value="Ribonuclease Inhibitor"/>
    <property type="match status" value="1"/>
</dbReference>
<keyword evidence="3" id="KW-1185">Reference proteome</keyword>
<name>A0A8S3PZT7_MYTED</name>
<dbReference type="Gene3D" id="1.20.1280.50">
    <property type="match status" value="1"/>
</dbReference>
<dbReference type="InterPro" id="IPR001810">
    <property type="entry name" value="F-box_dom"/>
</dbReference>
<reference evidence="2" key="1">
    <citation type="submission" date="2021-03" db="EMBL/GenBank/DDBJ databases">
        <authorList>
            <person name="Bekaert M."/>
        </authorList>
    </citation>
    <scope>NUCLEOTIDE SEQUENCE</scope>
</reference>
<dbReference type="PROSITE" id="PS50181">
    <property type="entry name" value="FBOX"/>
    <property type="match status" value="1"/>
</dbReference>
<dbReference type="CDD" id="cd22104">
    <property type="entry name" value="F-box_FBXO33"/>
    <property type="match status" value="1"/>
</dbReference>
<dbReference type="SUPFAM" id="SSF52047">
    <property type="entry name" value="RNI-like"/>
    <property type="match status" value="1"/>
</dbReference>
<evidence type="ECO:0000313" key="2">
    <source>
        <dbReference type="EMBL" id="CAG2189183.1"/>
    </source>
</evidence>
<dbReference type="InterPro" id="IPR036047">
    <property type="entry name" value="F-box-like_dom_sf"/>
</dbReference>
<dbReference type="GO" id="GO:0031398">
    <property type="term" value="P:positive regulation of protein ubiquitination"/>
    <property type="evidence" value="ECO:0007669"/>
    <property type="project" value="TreeGrafter"/>
</dbReference>
<dbReference type="AlphaFoldDB" id="A0A8S3PZT7"/>
<dbReference type="SMART" id="SM00256">
    <property type="entry name" value="FBOX"/>
    <property type="match status" value="1"/>
</dbReference>
<sequence>MAARPNWSSLPSVLIVDILSYLSHKDRLNASSSCKRWRNCLFHPLFWQKINFRTSYSDRQRTKFLTDRCGRFVRQVVINFDSHNHKEVRECSQILDVLCGNKNLTSFSLLPSSCHIEWPDTQSTYFIDRFLDCIESIIKNSRKLKHFSMGFAEELLEHSSIILDLLGRNCSRMLESLHIASIKEDSENYGIIDLSASQFLTFTALRHLSVDYDHMSNELLSAFSSGCKNKLETLVVNVHGIDSEHEKVTNYSWIAVRKNCPKLEVTVNLIHSYDGVQGLLDILQPALPLTCFRQMFCTDLNPSAINYFSSHYKDTLRSIYIIDGLNDGFPIPYFSHMEEDTFVMLAWRCTKLEEFTLLGYEILDDDIMAIARLRGEQLKKFDIPLSCIATLDEDEETPARYAYVDDDFVLSVSNSLQWPWYPKDDSELPLAVFDAQADAELAYIEILLSDQQQK</sequence>
<gene>
    <name evidence="2" type="ORF">MEDL_4576</name>
</gene>
<dbReference type="PANTHER" id="PTHR20933:SF3">
    <property type="entry name" value="F-BOX ONLY PROTEIN 33"/>
    <property type="match status" value="1"/>
</dbReference>
<accession>A0A8S3PZT7</accession>
<dbReference type="InterPro" id="IPR032675">
    <property type="entry name" value="LRR_dom_sf"/>
</dbReference>
<dbReference type="PANTHER" id="PTHR20933">
    <property type="entry name" value="F-BOX ONLY PROTEIN 33"/>
    <property type="match status" value="1"/>
</dbReference>
<feature type="domain" description="F-box" evidence="1">
    <location>
        <begin position="4"/>
        <end position="50"/>
    </location>
</feature>
<dbReference type="Proteomes" id="UP000683360">
    <property type="component" value="Unassembled WGS sequence"/>
</dbReference>